<dbReference type="Gene3D" id="3.40.50.300">
    <property type="entry name" value="P-loop containing nucleotide triphosphate hydrolases"/>
    <property type="match status" value="1"/>
</dbReference>
<proteinExistence type="predicted"/>
<dbReference type="SUPFAM" id="SSF52540">
    <property type="entry name" value="P-loop containing nucleoside triphosphate hydrolases"/>
    <property type="match status" value="1"/>
</dbReference>
<dbReference type="Proteomes" id="UP000242310">
    <property type="component" value="Unassembled WGS sequence"/>
</dbReference>
<feature type="domain" description="IstB-like ATP-binding" evidence="1">
    <location>
        <begin position="118"/>
        <end position="273"/>
    </location>
</feature>
<keyword evidence="3" id="KW-0067">ATP-binding</keyword>
<name>A0A2P8HCV6_9BACI</name>
<dbReference type="InterPro" id="IPR002611">
    <property type="entry name" value="IstB_ATP-bd"/>
</dbReference>
<dbReference type="PANTHER" id="PTHR30050">
    <property type="entry name" value="CHROMOSOMAL REPLICATION INITIATOR PROTEIN DNAA"/>
    <property type="match status" value="1"/>
</dbReference>
<protein>
    <submittedName>
        <fullName evidence="3">Replicative DNA helicase loader DnaI</fullName>
    </submittedName>
</protein>
<keyword evidence="4" id="KW-1185">Reference proteome</keyword>
<dbReference type="EMBL" id="PYAV01000009">
    <property type="protein sequence ID" value="PSL44059.1"/>
    <property type="molecule type" value="Genomic_DNA"/>
</dbReference>
<dbReference type="InterPro" id="IPR027417">
    <property type="entry name" value="P-loop_NTPase"/>
</dbReference>
<dbReference type="NCBIfam" id="NF006505">
    <property type="entry name" value="PRK08939.1"/>
    <property type="match status" value="1"/>
</dbReference>
<gene>
    <name evidence="3" type="ORF">B0H94_109121</name>
</gene>
<dbReference type="InterPro" id="IPR009928">
    <property type="entry name" value="DnaI_N"/>
</dbReference>
<dbReference type="OrthoDB" id="61127at2"/>
<dbReference type="GO" id="GO:0006260">
    <property type="term" value="P:DNA replication"/>
    <property type="evidence" value="ECO:0007669"/>
    <property type="project" value="TreeGrafter"/>
</dbReference>
<dbReference type="AlphaFoldDB" id="A0A2P8HCV6"/>
<dbReference type="GO" id="GO:0004386">
    <property type="term" value="F:helicase activity"/>
    <property type="evidence" value="ECO:0007669"/>
    <property type="project" value="UniProtKB-KW"/>
</dbReference>
<dbReference type="RefSeq" id="WP_106589163.1">
    <property type="nucleotide sequence ID" value="NZ_PYAV01000009.1"/>
</dbReference>
<accession>A0A2P8HCV6</accession>
<dbReference type="PANTHER" id="PTHR30050:SF8">
    <property type="entry name" value="PRIMOSOMAL PROTEIN DNAI"/>
    <property type="match status" value="1"/>
</dbReference>
<evidence type="ECO:0000259" key="1">
    <source>
        <dbReference type="Pfam" id="PF01695"/>
    </source>
</evidence>
<keyword evidence="3" id="KW-0378">Hydrolase</keyword>
<organism evidence="3 4">
    <name type="scientific">Salsuginibacillus halophilus</name>
    <dbReference type="NCBI Taxonomy" id="517424"/>
    <lineage>
        <taxon>Bacteria</taxon>
        <taxon>Bacillati</taxon>
        <taxon>Bacillota</taxon>
        <taxon>Bacilli</taxon>
        <taxon>Bacillales</taxon>
        <taxon>Bacillaceae</taxon>
        <taxon>Salsuginibacillus</taxon>
    </lineage>
</organism>
<dbReference type="Pfam" id="PF01695">
    <property type="entry name" value="IstB_IS21"/>
    <property type="match status" value="1"/>
</dbReference>
<comment type="caution">
    <text evidence="3">The sequence shown here is derived from an EMBL/GenBank/DDBJ whole genome shotgun (WGS) entry which is preliminary data.</text>
</comment>
<reference evidence="3 4" key="1">
    <citation type="submission" date="2018-03" db="EMBL/GenBank/DDBJ databases">
        <title>Genomic Encyclopedia of Type Strains, Phase III (KMG-III): the genomes of soil and plant-associated and newly described type strains.</title>
        <authorList>
            <person name="Whitman W."/>
        </authorList>
    </citation>
    <scope>NUCLEOTIDE SEQUENCE [LARGE SCALE GENOMIC DNA]</scope>
    <source>
        <strain evidence="3 4">CGMCC 1.07653</strain>
    </source>
</reference>
<keyword evidence="3" id="KW-0347">Helicase</keyword>
<evidence type="ECO:0000313" key="3">
    <source>
        <dbReference type="EMBL" id="PSL44059.1"/>
    </source>
</evidence>
<dbReference type="GO" id="GO:0005524">
    <property type="term" value="F:ATP binding"/>
    <property type="evidence" value="ECO:0007669"/>
    <property type="project" value="InterPro"/>
</dbReference>
<dbReference type="Pfam" id="PF07319">
    <property type="entry name" value="DnaI_N"/>
    <property type="match status" value="1"/>
</dbReference>
<evidence type="ECO:0000313" key="4">
    <source>
        <dbReference type="Proteomes" id="UP000242310"/>
    </source>
</evidence>
<sequence>MDSIQSSMKGMMEGTHWEERYEAMKQAVWQDPRVQQFMKAHPEITENEMLRELTKLYHFTKEWSNCDACPGLDACPNTMQGYQPHLSLERSGLTLTYHPCKLKRKAEEESRRRNLIQSYSIPKDVLQATFQDISFEKGEAERNEAVTSALKFAREVEPGVDGRGLYLYGSFGIGKTFLAGAISNELAHRDISSMIIYVPDFFREMKQSVAEGTVQTKLDEVKDAEVLILDDLGAETMSGWVRDDILGVILQHRMLEKLPTIFTSNFDFQELEDHLAYSHKGGTERMKAKRIMERIRPSVQGLFLSGKNRRES</sequence>
<keyword evidence="3" id="KW-0547">Nucleotide-binding</keyword>
<evidence type="ECO:0000259" key="2">
    <source>
        <dbReference type="Pfam" id="PF07319"/>
    </source>
</evidence>
<feature type="domain" description="Primosomal DnaI N-terminal" evidence="2">
    <location>
        <begin position="1"/>
        <end position="97"/>
    </location>
</feature>
<dbReference type="CDD" id="cd00009">
    <property type="entry name" value="AAA"/>
    <property type="match status" value="1"/>
</dbReference>